<comment type="caution">
    <text evidence="2">The sequence shown here is derived from an EMBL/GenBank/DDBJ whole genome shotgun (WGS) entry which is preliminary data.</text>
</comment>
<feature type="region of interest" description="Disordered" evidence="1">
    <location>
        <begin position="1"/>
        <end position="26"/>
    </location>
</feature>
<dbReference type="EMBL" id="LAZR01000348">
    <property type="protein sequence ID" value="KKN73199.1"/>
    <property type="molecule type" value="Genomic_DNA"/>
</dbReference>
<protein>
    <submittedName>
        <fullName evidence="2">Uncharacterized protein</fullName>
    </submittedName>
</protein>
<organism evidence="2">
    <name type="scientific">marine sediment metagenome</name>
    <dbReference type="NCBI Taxonomy" id="412755"/>
    <lineage>
        <taxon>unclassified sequences</taxon>
        <taxon>metagenomes</taxon>
        <taxon>ecological metagenomes</taxon>
    </lineage>
</organism>
<evidence type="ECO:0000256" key="1">
    <source>
        <dbReference type="SAM" id="MobiDB-lite"/>
    </source>
</evidence>
<sequence length="75" mass="8650">MLLDGLRGNRGQKRDADVDDRRGGEGFKPLERVLGNLLALCGELQKPDRQRKRRILENRQKFRRKGLHDQPEGDG</sequence>
<feature type="compositionally biased region" description="Basic and acidic residues" evidence="1">
    <location>
        <begin position="12"/>
        <end position="26"/>
    </location>
</feature>
<name>A0A0F9T1T3_9ZZZZ</name>
<gene>
    <name evidence="2" type="ORF">LCGC14_0402770</name>
</gene>
<dbReference type="AlphaFoldDB" id="A0A0F9T1T3"/>
<evidence type="ECO:0000313" key="2">
    <source>
        <dbReference type="EMBL" id="KKN73199.1"/>
    </source>
</evidence>
<accession>A0A0F9T1T3</accession>
<reference evidence="2" key="1">
    <citation type="journal article" date="2015" name="Nature">
        <title>Complex archaea that bridge the gap between prokaryotes and eukaryotes.</title>
        <authorList>
            <person name="Spang A."/>
            <person name="Saw J.H."/>
            <person name="Jorgensen S.L."/>
            <person name="Zaremba-Niedzwiedzka K."/>
            <person name="Martijn J."/>
            <person name="Lind A.E."/>
            <person name="van Eijk R."/>
            <person name="Schleper C."/>
            <person name="Guy L."/>
            <person name="Ettema T.J."/>
        </authorList>
    </citation>
    <scope>NUCLEOTIDE SEQUENCE</scope>
</reference>
<feature type="region of interest" description="Disordered" evidence="1">
    <location>
        <begin position="48"/>
        <end position="75"/>
    </location>
</feature>
<proteinExistence type="predicted"/>